<protein>
    <submittedName>
        <fullName evidence="1">Glutamate dehydrogenase (NADP+) protein</fullName>
        <ecNumber evidence="1">1.4.1.4</ecNumber>
    </submittedName>
</protein>
<gene>
    <name evidence="1" type="ORF">IHE45_04G103800</name>
</gene>
<accession>A0ACB7WE86</accession>
<keyword evidence="2" id="KW-1185">Reference proteome</keyword>
<dbReference type="EMBL" id="CM037014">
    <property type="protein sequence ID" value="KAH7686424.1"/>
    <property type="molecule type" value="Genomic_DNA"/>
</dbReference>
<sequence>MLVPGRGIEMNSTMDEINLLRQAQRHHLVVRGIGEEIDLEIGPGEDDPTFATTLVRVPTQDTGVVEEQEDHKQLIMASQAPSEDQTELVKLPQAKRKKKVVKKWREEWADTYKWAYVDVHEGTTRIFCSVCREYGRKHRRNPYGNEGSRNMQMSALEEHNNSLLHKEALRLQMASKDKGLPAVERPVFVKDLMSKTAGSIIEAVLRKDPHEFEFIQSVQEVVHSLEPVLVKNSQYIHILERLLEPERTIIFRVPWVDDKGETHVNRGFRVQFSQVLGPCRGGLRFHPSMNLSVAKFLGFEQTMKNALSPYKLGGAGGGSDFDPRGKSENEIMRFCQSFMDELYRYLGPDQDLPAEDTGVGPREMGFLFGQYRRLAGHFQGNFTGPKIFWSGSSLRTEATGYGLVFFARLILLEMNKELKGLRCVISGTGKIALHVLEKLLSCGAIPITVSDSKGYLLDEDGFDYVKFSLLRDIKSQQRSLRDYIKSYPRARYFEDSKPWNERCDIAFPCASQNEIGQPEALGLVNSGCRILIEGSNMPCTSQAIDVLRKAKVLVAPAKAAGAGGIAVGELELNHEYNLMQWSPEDFETKLQDSMKQTYERSLKHANDYGFLKDSPEALVHGGNICAFLNLAQAMTDQGCV</sequence>
<evidence type="ECO:0000313" key="1">
    <source>
        <dbReference type="EMBL" id="KAH7686424.1"/>
    </source>
</evidence>
<dbReference type="EC" id="1.4.1.4" evidence="1"/>
<comment type="caution">
    <text evidence="1">The sequence shown here is derived from an EMBL/GenBank/DDBJ whole genome shotgun (WGS) entry which is preliminary data.</text>
</comment>
<organism evidence="1 2">
    <name type="scientific">Dioscorea alata</name>
    <name type="common">Purple yam</name>
    <dbReference type="NCBI Taxonomy" id="55571"/>
    <lineage>
        <taxon>Eukaryota</taxon>
        <taxon>Viridiplantae</taxon>
        <taxon>Streptophyta</taxon>
        <taxon>Embryophyta</taxon>
        <taxon>Tracheophyta</taxon>
        <taxon>Spermatophyta</taxon>
        <taxon>Magnoliopsida</taxon>
        <taxon>Liliopsida</taxon>
        <taxon>Dioscoreales</taxon>
        <taxon>Dioscoreaceae</taxon>
        <taxon>Dioscorea</taxon>
    </lineage>
</organism>
<proteinExistence type="predicted"/>
<reference evidence="2" key="1">
    <citation type="journal article" date="2022" name="Nat. Commun.">
        <title>Chromosome evolution and the genetic basis of agronomically important traits in greater yam.</title>
        <authorList>
            <person name="Bredeson J.V."/>
            <person name="Lyons J.B."/>
            <person name="Oniyinde I.O."/>
            <person name="Okereke N.R."/>
            <person name="Kolade O."/>
            <person name="Nnabue I."/>
            <person name="Nwadili C.O."/>
            <person name="Hribova E."/>
            <person name="Parker M."/>
            <person name="Nwogha J."/>
            <person name="Shu S."/>
            <person name="Carlson J."/>
            <person name="Kariba R."/>
            <person name="Muthemba S."/>
            <person name="Knop K."/>
            <person name="Barton G.J."/>
            <person name="Sherwood A.V."/>
            <person name="Lopez-Montes A."/>
            <person name="Asiedu R."/>
            <person name="Jamnadass R."/>
            <person name="Muchugi A."/>
            <person name="Goodstein D."/>
            <person name="Egesi C.N."/>
            <person name="Featherston J."/>
            <person name="Asfaw A."/>
            <person name="Simpson G.G."/>
            <person name="Dolezel J."/>
            <person name="Hendre P.S."/>
            <person name="Van Deynze A."/>
            <person name="Kumar P.L."/>
            <person name="Obidiegwu J.E."/>
            <person name="Bhattacharjee R."/>
            <person name="Rokhsar D.S."/>
        </authorList>
    </citation>
    <scope>NUCLEOTIDE SEQUENCE [LARGE SCALE GENOMIC DNA]</scope>
    <source>
        <strain evidence="2">cv. TDa95/00328</strain>
    </source>
</reference>
<keyword evidence="1" id="KW-0560">Oxidoreductase</keyword>
<dbReference type="Proteomes" id="UP000827976">
    <property type="component" value="Chromosome 4"/>
</dbReference>
<evidence type="ECO:0000313" key="2">
    <source>
        <dbReference type="Proteomes" id="UP000827976"/>
    </source>
</evidence>
<name>A0ACB7WE86_DIOAL</name>